<name>A0A073CC17_PLAA1</name>
<evidence type="ECO:0000313" key="5">
    <source>
        <dbReference type="Proteomes" id="UP000027395"/>
    </source>
</evidence>
<evidence type="ECO:0000259" key="3">
    <source>
        <dbReference type="Pfam" id="PF13581"/>
    </source>
</evidence>
<dbReference type="InterPro" id="IPR003594">
    <property type="entry name" value="HATPase_dom"/>
</dbReference>
<dbReference type="PIRSF" id="PIRSF020906">
    <property type="entry name" value="Anti_s_fact_PmgA_prd"/>
    <property type="match status" value="1"/>
</dbReference>
<dbReference type="EC" id="2.7.11.1" evidence="4"/>
<dbReference type="Pfam" id="PF13581">
    <property type="entry name" value="HATPase_c_2"/>
    <property type="match status" value="1"/>
</dbReference>
<dbReference type="GO" id="GO:0004674">
    <property type="term" value="F:protein serine/threonine kinase activity"/>
    <property type="evidence" value="ECO:0007669"/>
    <property type="project" value="UniProtKB-KW"/>
</dbReference>
<dbReference type="RefSeq" id="WP_042152002.1">
    <property type="nucleotide sequence ID" value="NZ_CM002803.1"/>
</dbReference>
<dbReference type="PATRIC" id="fig|388467.6.peg.594"/>
<protein>
    <submittedName>
        <fullName evidence="4">Serine-protein kinase</fullName>
        <ecNumber evidence="4">2.7.11.1</ecNumber>
    </submittedName>
</protein>
<dbReference type="PANTHER" id="PTHR35526:SF3">
    <property type="entry name" value="ANTI-SIGMA-F FACTOR RSBW"/>
    <property type="match status" value="1"/>
</dbReference>
<dbReference type="eggNOG" id="COG2172">
    <property type="taxonomic scope" value="Bacteria"/>
</dbReference>
<evidence type="ECO:0000256" key="2">
    <source>
        <dbReference type="SAM" id="Phobius"/>
    </source>
</evidence>
<dbReference type="InterPro" id="IPR016781">
    <property type="entry name" value="Anti-sigma_regulat_PmgA_prd"/>
</dbReference>
<dbReference type="SUPFAM" id="SSF55874">
    <property type="entry name" value="ATPase domain of HSP90 chaperone/DNA topoisomerase II/histidine kinase"/>
    <property type="match status" value="1"/>
</dbReference>
<feature type="transmembrane region" description="Helical" evidence="2">
    <location>
        <begin position="12"/>
        <end position="33"/>
    </location>
</feature>
<dbReference type="Gene3D" id="3.30.565.10">
    <property type="entry name" value="Histidine kinase-like ATPase, C-terminal domain"/>
    <property type="match status" value="1"/>
</dbReference>
<keyword evidence="4" id="KW-0808">Transferase</keyword>
<keyword evidence="2" id="KW-1133">Transmembrane helix</keyword>
<dbReference type="EMBL" id="CM002803">
    <property type="protein sequence ID" value="KEI65829.1"/>
    <property type="molecule type" value="Genomic_DNA"/>
</dbReference>
<dbReference type="CDD" id="cd16936">
    <property type="entry name" value="HATPase_RsbW-like"/>
    <property type="match status" value="1"/>
</dbReference>
<gene>
    <name evidence="4" type="ORF">A19Y_0654</name>
</gene>
<reference evidence="4 5" key="1">
    <citation type="journal article" date="2014" name="Appl. Environ. Microbiol.">
        <title>Elucidation of insertion elements encoded on plasmids and in vitro construction of shuttle vectors from the toxic cyanobacterium Planktothrix.</title>
        <authorList>
            <person name="Christiansen G."/>
            <person name="Goesmann A."/>
            <person name="Kurmayer R."/>
        </authorList>
    </citation>
    <scope>NUCLEOTIDE SEQUENCE [LARGE SCALE GENOMIC DNA]</scope>
    <source>
        <strain evidence="4 5">NIVA-CYA 126/8</strain>
    </source>
</reference>
<accession>A0A073CC17</accession>
<dbReference type="AlphaFoldDB" id="A0A073CC17"/>
<dbReference type="PANTHER" id="PTHR35526">
    <property type="entry name" value="ANTI-SIGMA-F FACTOR RSBW-RELATED"/>
    <property type="match status" value="1"/>
</dbReference>
<proteinExistence type="predicted"/>
<dbReference type="InterPro" id="IPR050267">
    <property type="entry name" value="Anti-sigma-factor_SerPK"/>
</dbReference>
<keyword evidence="1" id="KW-0723">Serine/threonine-protein kinase</keyword>
<dbReference type="InterPro" id="IPR036890">
    <property type="entry name" value="HATPase_C_sf"/>
</dbReference>
<organism evidence="4 5">
    <name type="scientific">Planktothrix agardhii (strain NIVA-CYA 126/8)</name>
    <dbReference type="NCBI Taxonomy" id="388467"/>
    <lineage>
        <taxon>Bacteria</taxon>
        <taxon>Bacillati</taxon>
        <taxon>Cyanobacteriota</taxon>
        <taxon>Cyanophyceae</taxon>
        <taxon>Oscillatoriophycideae</taxon>
        <taxon>Oscillatoriales</taxon>
        <taxon>Microcoleaceae</taxon>
        <taxon>Planktothrix</taxon>
    </lineage>
</organism>
<evidence type="ECO:0000256" key="1">
    <source>
        <dbReference type="ARBA" id="ARBA00022527"/>
    </source>
</evidence>
<keyword evidence="2" id="KW-0812">Transmembrane</keyword>
<evidence type="ECO:0000313" key="4">
    <source>
        <dbReference type="EMBL" id="KEI65829.1"/>
    </source>
</evidence>
<keyword evidence="2" id="KW-0472">Membrane</keyword>
<feature type="domain" description="Histidine kinase/HSP90-like ATPase" evidence="3">
    <location>
        <begin position="35"/>
        <end position="146"/>
    </location>
</feature>
<sequence>MIALTSRPVKRNWVTISFASTLYLCPVLDLLLYDIPDPLQAEIRLGLQEALVNAAKHGNKLDPSKTVVVRFCLIQDYCWWIISDQGGGFKPPCQCQLRQEEDCEQETHDSNLPHDEHECGRGLYILYQIFDRVQWNRTGTELTLCKKVATAYIRQDW</sequence>
<dbReference type="Proteomes" id="UP000027395">
    <property type="component" value="Chromosome"/>
</dbReference>
<dbReference type="STRING" id="388467.A19Y_0654"/>
<keyword evidence="5" id="KW-1185">Reference proteome</keyword>
<dbReference type="GeneID" id="77286913"/>
<keyword evidence="4" id="KW-0418">Kinase</keyword>
<dbReference type="HOGENOM" id="CLU_090336_17_1_3"/>